<feature type="transmembrane region" description="Helical" evidence="1">
    <location>
        <begin position="400"/>
        <end position="420"/>
    </location>
</feature>
<dbReference type="Proteomes" id="UP000590442">
    <property type="component" value="Unassembled WGS sequence"/>
</dbReference>
<evidence type="ECO:0000313" key="5">
    <source>
        <dbReference type="Proteomes" id="UP000590442"/>
    </source>
</evidence>
<feature type="transmembrane region" description="Helical" evidence="1">
    <location>
        <begin position="124"/>
        <end position="142"/>
    </location>
</feature>
<evidence type="ECO:0000259" key="2">
    <source>
        <dbReference type="Pfam" id="PF06580"/>
    </source>
</evidence>
<feature type="transmembrane region" description="Helical" evidence="1">
    <location>
        <begin position="7"/>
        <end position="26"/>
    </location>
</feature>
<keyword evidence="1" id="KW-0472">Membrane</keyword>
<evidence type="ECO:0000256" key="1">
    <source>
        <dbReference type="SAM" id="Phobius"/>
    </source>
</evidence>
<protein>
    <recommendedName>
        <fullName evidence="6">Histidine kinase</fullName>
    </recommendedName>
</protein>
<comment type="caution">
    <text evidence="4">The sequence shown here is derived from an EMBL/GenBank/DDBJ whole genome shotgun (WGS) entry which is preliminary data.</text>
</comment>
<dbReference type="AlphaFoldDB" id="A0A846QT04"/>
<proteinExistence type="predicted"/>
<name>A0A846QT04_9FLAO</name>
<feature type="domain" description="2TM" evidence="3">
    <location>
        <begin position="362"/>
        <end position="436"/>
    </location>
</feature>
<sequence>MSGTVKQILTLFGIGTLVFVIDSGVYRGGFQFKSLNDALISFGFNQLYSFVLGYINIAYFDYLEKRKWKHNRKEQIKRILVGIVGSVVFTLMGLFFLNMLTGMTLGGETFKEFIEGENIKNYQFGLWITLSIVAVGHIIYFYNRYQQTKVKESQIVAKTETAKFESLKNQLDPHFLFNSLNVLTSLIGENPPAAEKFTTKLSKVYRYVLEQKDKDLISLEEELRFAKSYMELLKMRFEDGIDFSIPETVSSPELKIVPLSLQLLLENAVKHNAITSNNPLKIRIFEENGYLAVENNISPKTAFEKSTKVGLKNINQRYSLITTKKVEVINNNKVFKVKLPLLTQEIKKMKTDYINDSNKYIRAKKRVDDLKEFYGSLLAYCLVIPFLIFINYKTYWGHQWFWYPMLGWGLGLAIQAYKTFGYGLNWEERKIKEYMDKDRNSKL</sequence>
<dbReference type="RefSeq" id="WP_167964773.1">
    <property type="nucleotide sequence ID" value="NZ_JAATJJ010000002.1"/>
</dbReference>
<dbReference type="Pfam" id="PF06580">
    <property type="entry name" value="His_kinase"/>
    <property type="match status" value="1"/>
</dbReference>
<evidence type="ECO:0000259" key="3">
    <source>
        <dbReference type="Pfam" id="PF13239"/>
    </source>
</evidence>
<dbReference type="EMBL" id="JAATJJ010000002">
    <property type="protein sequence ID" value="NJB72096.1"/>
    <property type="molecule type" value="Genomic_DNA"/>
</dbReference>
<dbReference type="PANTHER" id="PTHR34220:SF7">
    <property type="entry name" value="SENSOR HISTIDINE KINASE YPDA"/>
    <property type="match status" value="1"/>
</dbReference>
<organism evidence="4 5">
    <name type="scientific">Saonia flava</name>
    <dbReference type="NCBI Taxonomy" id="523696"/>
    <lineage>
        <taxon>Bacteria</taxon>
        <taxon>Pseudomonadati</taxon>
        <taxon>Bacteroidota</taxon>
        <taxon>Flavobacteriia</taxon>
        <taxon>Flavobacteriales</taxon>
        <taxon>Flavobacteriaceae</taxon>
        <taxon>Saonia</taxon>
    </lineage>
</organism>
<accession>A0A846QT04</accession>
<feature type="domain" description="Signal transduction histidine kinase internal region" evidence="2">
    <location>
        <begin position="162"/>
        <end position="239"/>
    </location>
</feature>
<feature type="transmembrane region" description="Helical" evidence="1">
    <location>
        <begin position="373"/>
        <end position="394"/>
    </location>
</feature>
<evidence type="ECO:0000313" key="4">
    <source>
        <dbReference type="EMBL" id="NJB72096.1"/>
    </source>
</evidence>
<dbReference type="InterPro" id="IPR025698">
    <property type="entry name" value="2TM_dom"/>
</dbReference>
<dbReference type="GO" id="GO:0016020">
    <property type="term" value="C:membrane"/>
    <property type="evidence" value="ECO:0007669"/>
    <property type="project" value="InterPro"/>
</dbReference>
<keyword evidence="5" id="KW-1185">Reference proteome</keyword>
<feature type="transmembrane region" description="Helical" evidence="1">
    <location>
        <begin position="79"/>
        <end position="104"/>
    </location>
</feature>
<keyword evidence="1" id="KW-0812">Transmembrane</keyword>
<dbReference type="Pfam" id="PF13239">
    <property type="entry name" value="2TM"/>
    <property type="match status" value="1"/>
</dbReference>
<dbReference type="PANTHER" id="PTHR34220">
    <property type="entry name" value="SENSOR HISTIDINE KINASE YPDA"/>
    <property type="match status" value="1"/>
</dbReference>
<evidence type="ECO:0008006" key="6">
    <source>
        <dbReference type="Google" id="ProtNLM"/>
    </source>
</evidence>
<dbReference type="InterPro" id="IPR050640">
    <property type="entry name" value="Bact_2-comp_sensor_kinase"/>
</dbReference>
<gene>
    <name evidence="4" type="ORF">GGR42_002587</name>
</gene>
<keyword evidence="1" id="KW-1133">Transmembrane helix</keyword>
<reference evidence="4 5" key="1">
    <citation type="submission" date="2020-03" db="EMBL/GenBank/DDBJ databases">
        <title>Genomic Encyclopedia of Type Strains, Phase IV (KMG-IV): sequencing the most valuable type-strain genomes for metagenomic binning, comparative biology and taxonomic classification.</title>
        <authorList>
            <person name="Goeker M."/>
        </authorList>
    </citation>
    <scope>NUCLEOTIDE SEQUENCE [LARGE SCALE GENOMIC DNA]</scope>
    <source>
        <strain evidence="4 5">DSM 29762</strain>
    </source>
</reference>
<feature type="transmembrane region" description="Helical" evidence="1">
    <location>
        <begin position="38"/>
        <end position="59"/>
    </location>
</feature>
<dbReference type="InterPro" id="IPR010559">
    <property type="entry name" value="Sig_transdc_His_kin_internal"/>
</dbReference>
<dbReference type="GO" id="GO:0000155">
    <property type="term" value="F:phosphorelay sensor kinase activity"/>
    <property type="evidence" value="ECO:0007669"/>
    <property type="project" value="InterPro"/>
</dbReference>